<dbReference type="InterPro" id="IPR027417">
    <property type="entry name" value="P-loop_NTPase"/>
</dbReference>
<protein>
    <recommendedName>
        <fullName evidence="2">AAA family ATPase</fullName>
    </recommendedName>
</protein>
<feature type="non-terminal residue" evidence="1">
    <location>
        <position position="65"/>
    </location>
</feature>
<evidence type="ECO:0000313" key="1">
    <source>
        <dbReference type="EMBL" id="SVE36149.1"/>
    </source>
</evidence>
<dbReference type="EMBL" id="UINC01212011">
    <property type="protein sequence ID" value="SVE36149.1"/>
    <property type="molecule type" value="Genomic_DNA"/>
</dbReference>
<name>A0A383CVU8_9ZZZZ</name>
<dbReference type="Gene3D" id="3.40.50.300">
    <property type="entry name" value="P-loop containing nucleotide triphosphate hydrolases"/>
    <property type="match status" value="1"/>
</dbReference>
<organism evidence="1">
    <name type="scientific">marine metagenome</name>
    <dbReference type="NCBI Taxonomy" id="408172"/>
    <lineage>
        <taxon>unclassified sequences</taxon>
        <taxon>metagenomes</taxon>
        <taxon>ecological metagenomes</taxon>
    </lineage>
</organism>
<gene>
    <name evidence="1" type="ORF">METZ01_LOCUS489003</name>
</gene>
<proteinExistence type="predicted"/>
<evidence type="ECO:0008006" key="2">
    <source>
        <dbReference type="Google" id="ProtNLM"/>
    </source>
</evidence>
<accession>A0A383CVU8</accession>
<dbReference type="AlphaFoldDB" id="A0A383CVU8"/>
<sequence>MSVGATNNTASADDLQAIKKLGEGRATLKSEIAKVIIGQEHVVDDLLTAIFSRGHCLMIGVPGLA</sequence>
<reference evidence="1" key="1">
    <citation type="submission" date="2018-05" db="EMBL/GenBank/DDBJ databases">
        <authorList>
            <person name="Lanie J.A."/>
            <person name="Ng W.-L."/>
            <person name="Kazmierczak K.M."/>
            <person name="Andrzejewski T.M."/>
            <person name="Davidsen T.M."/>
            <person name="Wayne K.J."/>
            <person name="Tettelin H."/>
            <person name="Glass J.I."/>
            <person name="Rusch D."/>
            <person name="Podicherti R."/>
            <person name="Tsui H.-C.T."/>
            <person name="Winkler M.E."/>
        </authorList>
    </citation>
    <scope>NUCLEOTIDE SEQUENCE</scope>
</reference>